<evidence type="ECO:0000256" key="1">
    <source>
        <dbReference type="ARBA" id="ARBA00022723"/>
    </source>
</evidence>
<dbReference type="InterPro" id="IPR029052">
    <property type="entry name" value="Metallo-depent_PP-like"/>
</dbReference>
<dbReference type="AlphaFoldDB" id="A0A2S9YQS7"/>
<dbReference type="GO" id="GO:0046872">
    <property type="term" value="F:metal ion binding"/>
    <property type="evidence" value="ECO:0007669"/>
    <property type="project" value="UniProtKB-KW"/>
</dbReference>
<dbReference type="PANTHER" id="PTHR42988:SF2">
    <property type="entry name" value="CYCLIC NUCLEOTIDE PHOSPHODIESTERASE CBUA0032-RELATED"/>
    <property type="match status" value="1"/>
</dbReference>
<comment type="similarity">
    <text evidence="4">Belongs to the cyclic nucleotide phosphodiesterase class-III family.</text>
</comment>
<evidence type="ECO:0000256" key="4">
    <source>
        <dbReference type="ARBA" id="ARBA00025742"/>
    </source>
</evidence>
<evidence type="ECO:0000256" key="3">
    <source>
        <dbReference type="ARBA" id="ARBA00023004"/>
    </source>
</evidence>
<gene>
    <name evidence="6" type="ORF">ENSA7_28210</name>
</gene>
<dbReference type="OrthoDB" id="9794568at2"/>
<sequence length="296" mass="32705">MPLRFLHCSDIHLLSLRGVGPHRFLNKRLTGGVNLMLKRGKHHDGRLFDRLVEHARELAVDRVVITGDLSNLALEQEFEHIADKLAGIGLPVTVIPGNHDAYTRGSVRSRRFEAMLGQFMEGERADNDGQYYPFVQRFEEVALVGVSTAQASLPLYAVGTVGDAQLGRLDAALERLQGEGLTRIVLIHHPVMHGEALRRHDLIDLEAFGQVVARRGAELILHGHEHREIQGTIPGVDAPVPVHGISSATNTSRHPGREAAFCVYRVEGRQIDRDVYRWDGDDFRPASATAAARALG</sequence>
<dbReference type="Proteomes" id="UP000238823">
    <property type="component" value="Unassembled WGS sequence"/>
</dbReference>
<evidence type="ECO:0000259" key="5">
    <source>
        <dbReference type="Pfam" id="PF00149"/>
    </source>
</evidence>
<name>A0A2S9YQS7_9BACT</name>
<protein>
    <submittedName>
        <fullName evidence="6">Cyclic 3',5'-adenosine monophosphate phosphodiesterase</fullName>
    </submittedName>
</protein>
<keyword evidence="1" id="KW-0479">Metal-binding</keyword>
<keyword evidence="3" id="KW-0408">Iron</keyword>
<comment type="caution">
    <text evidence="6">The sequence shown here is derived from an EMBL/GenBank/DDBJ whole genome shotgun (WGS) entry which is preliminary data.</text>
</comment>
<organism evidence="6 7">
    <name type="scientific">Enhygromyxa salina</name>
    <dbReference type="NCBI Taxonomy" id="215803"/>
    <lineage>
        <taxon>Bacteria</taxon>
        <taxon>Pseudomonadati</taxon>
        <taxon>Myxococcota</taxon>
        <taxon>Polyangia</taxon>
        <taxon>Nannocystales</taxon>
        <taxon>Nannocystaceae</taxon>
        <taxon>Enhygromyxa</taxon>
    </lineage>
</organism>
<dbReference type="GO" id="GO:0016787">
    <property type="term" value="F:hydrolase activity"/>
    <property type="evidence" value="ECO:0007669"/>
    <property type="project" value="UniProtKB-KW"/>
</dbReference>
<dbReference type="SUPFAM" id="SSF56300">
    <property type="entry name" value="Metallo-dependent phosphatases"/>
    <property type="match status" value="1"/>
</dbReference>
<feature type="domain" description="Calcineurin-like phosphoesterase" evidence="5">
    <location>
        <begin position="3"/>
        <end position="227"/>
    </location>
</feature>
<proteinExistence type="inferred from homology"/>
<evidence type="ECO:0000313" key="7">
    <source>
        <dbReference type="Proteomes" id="UP000238823"/>
    </source>
</evidence>
<evidence type="ECO:0000256" key="2">
    <source>
        <dbReference type="ARBA" id="ARBA00022801"/>
    </source>
</evidence>
<keyword evidence="2" id="KW-0378">Hydrolase</keyword>
<dbReference type="InterPro" id="IPR004843">
    <property type="entry name" value="Calcineurin-like_PHP"/>
</dbReference>
<accession>A0A2S9YQS7</accession>
<dbReference type="Gene3D" id="3.60.21.10">
    <property type="match status" value="1"/>
</dbReference>
<dbReference type="EMBL" id="PVNL01000054">
    <property type="protein sequence ID" value="PRQ07428.1"/>
    <property type="molecule type" value="Genomic_DNA"/>
</dbReference>
<dbReference type="RefSeq" id="WP_106089835.1">
    <property type="nucleotide sequence ID" value="NZ_PVNL01000054.1"/>
</dbReference>
<dbReference type="InterPro" id="IPR050884">
    <property type="entry name" value="CNP_phosphodiesterase-III"/>
</dbReference>
<dbReference type="Pfam" id="PF00149">
    <property type="entry name" value="Metallophos"/>
    <property type="match status" value="1"/>
</dbReference>
<evidence type="ECO:0000313" key="6">
    <source>
        <dbReference type="EMBL" id="PRQ07428.1"/>
    </source>
</evidence>
<reference evidence="6 7" key="1">
    <citation type="submission" date="2018-03" db="EMBL/GenBank/DDBJ databases">
        <title>Draft Genome Sequences of the Obligatory Marine Myxobacteria Enhygromyxa salina SWB007.</title>
        <authorList>
            <person name="Poehlein A."/>
            <person name="Moghaddam J.A."/>
            <person name="Harms H."/>
            <person name="Alanjari M."/>
            <person name="Koenig G.M."/>
            <person name="Daniel R."/>
            <person name="Schaeberle T.F."/>
        </authorList>
    </citation>
    <scope>NUCLEOTIDE SEQUENCE [LARGE SCALE GENOMIC DNA]</scope>
    <source>
        <strain evidence="6 7">SWB007</strain>
    </source>
</reference>
<dbReference type="PANTHER" id="PTHR42988">
    <property type="entry name" value="PHOSPHOHYDROLASE"/>
    <property type="match status" value="1"/>
</dbReference>